<protein>
    <recommendedName>
        <fullName evidence="1">SHSP domain-containing protein</fullName>
    </recommendedName>
</protein>
<proteinExistence type="predicted"/>
<feature type="non-terminal residue" evidence="2">
    <location>
        <position position="1"/>
    </location>
</feature>
<organism evidence="2">
    <name type="scientific">marine metagenome</name>
    <dbReference type="NCBI Taxonomy" id="408172"/>
    <lineage>
        <taxon>unclassified sequences</taxon>
        <taxon>metagenomes</taxon>
        <taxon>ecological metagenomes</taxon>
    </lineage>
</organism>
<dbReference type="InterPro" id="IPR031107">
    <property type="entry name" value="Small_HSP"/>
</dbReference>
<accession>A0A382XGL9</accession>
<dbReference type="InterPro" id="IPR008978">
    <property type="entry name" value="HSP20-like_chaperone"/>
</dbReference>
<dbReference type="PANTHER" id="PTHR11527">
    <property type="entry name" value="HEAT-SHOCK PROTEIN 20 FAMILY MEMBER"/>
    <property type="match status" value="1"/>
</dbReference>
<dbReference type="AlphaFoldDB" id="A0A382XGL9"/>
<reference evidence="2" key="1">
    <citation type="submission" date="2018-05" db="EMBL/GenBank/DDBJ databases">
        <authorList>
            <person name="Lanie J.A."/>
            <person name="Ng W.-L."/>
            <person name="Kazmierczak K.M."/>
            <person name="Andrzejewski T.M."/>
            <person name="Davidsen T.M."/>
            <person name="Wayne K.J."/>
            <person name="Tettelin H."/>
            <person name="Glass J.I."/>
            <person name="Rusch D."/>
            <person name="Podicherti R."/>
            <person name="Tsui H.-C.T."/>
            <person name="Winkler M.E."/>
        </authorList>
    </citation>
    <scope>NUCLEOTIDE SEQUENCE</scope>
</reference>
<name>A0A382XGL9_9ZZZZ</name>
<dbReference type="EMBL" id="UINC01167667">
    <property type="protein sequence ID" value="SVD70307.1"/>
    <property type="molecule type" value="Genomic_DNA"/>
</dbReference>
<dbReference type="PROSITE" id="PS01031">
    <property type="entry name" value="SHSP"/>
    <property type="match status" value="1"/>
</dbReference>
<evidence type="ECO:0000313" key="2">
    <source>
        <dbReference type="EMBL" id="SVD70307.1"/>
    </source>
</evidence>
<gene>
    <name evidence="2" type="ORF">METZ01_LOCUS423161</name>
</gene>
<dbReference type="InterPro" id="IPR002068">
    <property type="entry name" value="A-crystallin/Hsp20_dom"/>
</dbReference>
<sequence>GVDPKRVDVEVAENVLTVKGERKTKTNNENSYVSEFGQGSFTRSFRLPNNIDAEKVVANFEHGMLELRLPLVEAAKPRRITVTSAA</sequence>
<dbReference type="Pfam" id="PF00011">
    <property type="entry name" value="HSP20"/>
    <property type="match status" value="1"/>
</dbReference>
<dbReference type="CDD" id="cd06464">
    <property type="entry name" value="ACD_sHsps-like"/>
    <property type="match status" value="1"/>
</dbReference>
<feature type="domain" description="SHSP" evidence="1">
    <location>
        <begin position="1"/>
        <end position="85"/>
    </location>
</feature>
<evidence type="ECO:0000259" key="1">
    <source>
        <dbReference type="PROSITE" id="PS01031"/>
    </source>
</evidence>
<dbReference type="Gene3D" id="2.60.40.790">
    <property type="match status" value="1"/>
</dbReference>
<dbReference type="SUPFAM" id="SSF49764">
    <property type="entry name" value="HSP20-like chaperones"/>
    <property type="match status" value="1"/>
</dbReference>